<evidence type="ECO:0000259" key="2">
    <source>
        <dbReference type="Pfam" id="PF20153"/>
    </source>
</evidence>
<comment type="caution">
    <text evidence="3">The sequence shown here is derived from an EMBL/GenBank/DDBJ whole genome shotgun (WGS) entry which is preliminary data.</text>
</comment>
<dbReference type="OrthoDB" id="2648403at2759"/>
<dbReference type="Proteomes" id="UP000559256">
    <property type="component" value="Unassembled WGS sequence"/>
</dbReference>
<dbReference type="InterPro" id="IPR045338">
    <property type="entry name" value="DUF6535"/>
</dbReference>
<keyword evidence="1" id="KW-0812">Transmembrane</keyword>
<name>A0A8H5LTJ2_9AGAR</name>
<feature type="transmembrane region" description="Helical" evidence="1">
    <location>
        <begin position="233"/>
        <end position="253"/>
    </location>
</feature>
<dbReference type="EMBL" id="JAACJM010000014">
    <property type="protein sequence ID" value="KAF5369022.1"/>
    <property type="molecule type" value="Genomic_DNA"/>
</dbReference>
<reference evidence="3 4" key="1">
    <citation type="journal article" date="2020" name="ISME J.">
        <title>Uncovering the hidden diversity of litter-decomposition mechanisms in mushroom-forming fungi.</title>
        <authorList>
            <person name="Floudas D."/>
            <person name="Bentzer J."/>
            <person name="Ahren D."/>
            <person name="Johansson T."/>
            <person name="Persson P."/>
            <person name="Tunlid A."/>
        </authorList>
    </citation>
    <scope>NUCLEOTIDE SEQUENCE [LARGE SCALE GENOMIC DNA]</scope>
    <source>
        <strain evidence="3 4">CBS 291.85</strain>
    </source>
</reference>
<keyword evidence="1" id="KW-0472">Membrane</keyword>
<feature type="transmembrane region" description="Helical" evidence="1">
    <location>
        <begin position="260"/>
        <end position="284"/>
    </location>
</feature>
<evidence type="ECO:0000313" key="3">
    <source>
        <dbReference type="EMBL" id="KAF5369022.1"/>
    </source>
</evidence>
<dbReference type="Pfam" id="PF20153">
    <property type="entry name" value="DUF6535"/>
    <property type="match status" value="1"/>
</dbReference>
<feature type="transmembrane region" description="Helical" evidence="1">
    <location>
        <begin position="171"/>
        <end position="190"/>
    </location>
</feature>
<keyword evidence="1" id="KW-1133">Transmembrane helix</keyword>
<sequence>MPKSRLMKELAIESSLAPCYLKFCLSERFCPPLSLWAGLEWHKMVKSEISKKNDLPFSNVRARFKPTSDDDACFKLWNMYINQAQEYDKALIESWKSDMDGMLLFSALYSAVLAAFIIESYKNLQEDPASTTSDLLVQMSRQLALLSNGTVFTFEEPTSFHPTATSLVCNLLWFLALALALTCSLLATFVQQWTRDFLHKTTMRPSPVVQARVLAFSYFGLRRFGMHTFVDTIPILLHISLFFFFAGLVAFLLPVSFPLMCLMAGVLAGFMLIYCGLSYIPLVFLDAPYRTPLSDFLWRSGNRLHGYIIRLHGLRGDLSLTEAMIEKSLQKSSDRDSQCMEYTMKQLNFDTELVPMFEAIPEAVLSPRGGVRLENFKLVASLIQSSEPENSIVSRISHFISISGTSSDPANQMRDMTYCLKALRSLALLVIQKPTQNDVDDTLMFWFDRSLLQVLAVSDTTLRDHITPAIALVRASRLQSLKRCIDNVAQILSFPSTPAYEKLQLADNVFRCMSSDDIDWTSKMFLEHFINLGNVLMKHISDDWQDHLDELVKEAQTTVSQLQSPGRWKAALISILGEFFSKSITNGVKPIEMEVTWQTILTSMPFSFFDQNIKVDEEEAAASFVLNNPSIIPSIVPPEMFILILRLFFSTDRAFSFHGSAKCRSIVQWYLHECQPIQRNYLVTQDVETHLEECILEDLRADESEYPTWCVTAIERLYAGLGFQYAIVPPRLRIFAKKIFDLVPNVSANFNRDRWWLVTKARTEWILCVDIYNNLYLSETSAVDASTLDDIRALGGRLMPDIPIPEQPDSPELNKQWVDDIRKYAISMVVFIISKFILMCSEDTGGVLLGDWVGMLNKLYRYEGQIYDSIQLQFAESIMGLISVVPWNQPKESAASQVFRDWIWRLNQDWVWITDLKSARILADAIRRHKNDVNFRGTLWQEQVLLDRCLHIIQDAEGEHEPQIPLIRVSSAT</sequence>
<feature type="domain" description="DUF6535" evidence="2">
    <location>
        <begin position="77"/>
        <end position="253"/>
    </location>
</feature>
<keyword evidence="4" id="KW-1185">Reference proteome</keyword>
<dbReference type="AlphaFoldDB" id="A0A8H5LTJ2"/>
<gene>
    <name evidence="3" type="ORF">D9758_002982</name>
</gene>
<proteinExistence type="predicted"/>
<evidence type="ECO:0000256" key="1">
    <source>
        <dbReference type="SAM" id="Phobius"/>
    </source>
</evidence>
<accession>A0A8H5LTJ2</accession>
<evidence type="ECO:0000313" key="4">
    <source>
        <dbReference type="Proteomes" id="UP000559256"/>
    </source>
</evidence>
<organism evidence="3 4">
    <name type="scientific">Tetrapyrgos nigripes</name>
    <dbReference type="NCBI Taxonomy" id="182062"/>
    <lineage>
        <taxon>Eukaryota</taxon>
        <taxon>Fungi</taxon>
        <taxon>Dikarya</taxon>
        <taxon>Basidiomycota</taxon>
        <taxon>Agaricomycotina</taxon>
        <taxon>Agaricomycetes</taxon>
        <taxon>Agaricomycetidae</taxon>
        <taxon>Agaricales</taxon>
        <taxon>Marasmiineae</taxon>
        <taxon>Marasmiaceae</taxon>
        <taxon>Tetrapyrgos</taxon>
    </lineage>
</organism>
<protein>
    <recommendedName>
        <fullName evidence="2">DUF6535 domain-containing protein</fullName>
    </recommendedName>
</protein>